<dbReference type="GO" id="GO:0005829">
    <property type="term" value="C:cytosol"/>
    <property type="evidence" value="ECO:0007669"/>
    <property type="project" value="TreeGrafter"/>
</dbReference>
<keyword evidence="1" id="KW-0238">DNA-binding</keyword>
<accession>A0A6F8YWJ4</accession>
<evidence type="ECO:0000256" key="1">
    <source>
        <dbReference type="ARBA" id="ARBA00023125"/>
    </source>
</evidence>
<dbReference type="InterPro" id="IPR036390">
    <property type="entry name" value="WH_DNA-bd_sf"/>
</dbReference>
<dbReference type="EMBL" id="AP022871">
    <property type="protein sequence ID" value="BCB90221.1"/>
    <property type="molecule type" value="Genomic_DNA"/>
</dbReference>
<dbReference type="Pfam" id="PF02082">
    <property type="entry name" value="Rrf2"/>
    <property type="match status" value="1"/>
</dbReference>
<dbReference type="InterPro" id="IPR000944">
    <property type="entry name" value="Tscrpt_reg_Rrf2"/>
</dbReference>
<dbReference type="PROSITE" id="PS51197">
    <property type="entry name" value="HTH_RRF2_2"/>
    <property type="match status" value="1"/>
</dbReference>
<evidence type="ECO:0000313" key="3">
    <source>
        <dbReference type="Proteomes" id="UP000503011"/>
    </source>
</evidence>
<proteinExistence type="predicted"/>
<dbReference type="InterPro" id="IPR030489">
    <property type="entry name" value="TR_Rrf2-type_CS"/>
</dbReference>
<dbReference type="PANTHER" id="PTHR33221">
    <property type="entry name" value="WINGED HELIX-TURN-HELIX TRANSCRIPTIONAL REGULATOR, RRF2 FAMILY"/>
    <property type="match status" value="1"/>
</dbReference>
<dbReference type="AlphaFoldDB" id="A0A6F8YWJ4"/>
<dbReference type="Proteomes" id="UP000503011">
    <property type="component" value="Chromosome"/>
</dbReference>
<reference evidence="2 3" key="2">
    <citation type="submission" date="2020-03" db="EMBL/GenBank/DDBJ databases">
        <authorList>
            <person name="Ichikawa N."/>
            <person name="Kimura A."/>
            <person name="Kitahashi Y."/>
            <person name="Uohara A."/>
        </authorList>
    </citation>
    <scope>NUCLEOTIDE SEQUENCE [LARGE SCALE GENOMIC DNA]</scope>
    <source>
        <strain evidence="2 3">NBRC 105367</strain>
    </source>
</reference>
<gene>
    <name evidence="2" type="ORF">Psuf_075340</name>
</gene>
<sequence length="140" mass="14793">MQISARSDYALRALIATAGFSPDGGPVSATKLAEAQAIPLGFLHDIMSDLRRAGLLTSQRGTDGGYALARPPSQITVGDVLRAINGALSTVRGLPPDKVDYHGVASGLPELWMTLHEAIAEVVDRTTLADLLPVQYRTNA</sequence>
<dbReference type="GO" id="GO:0003700">
    <property type="term" value="F:DNA-binding transcription factor activity"/>
    <property type="evidence" value="ECO:0007669"/>
    <property type="project" value="TreeGrafter"/>
</dbReference>
<dbReference type="GO" id="GO:0003677">
    <property type="term" value="F:DNA binding"/>
    <property type="evidence" value="ECO:0007669"/>
    <property type="project" value="UniProtKB-KW"/>
</dbReference>
<organism evidence="2 3">
    <name type="scientific">Phytohabitans suffuscus</name>
    <dbReference type="NCBI Taxonomy" id="624315"/>
    <lineage>
        <taxon>Bacteria</taxon>
        <taxon>Bacillati</taxon>
        <taxon>Actinomycetota</taxon>
        <taxon>Actinomycetes</taxon>
        <taxon>Micromonosporales</taxon>
        <taxon>Micromonosporaceae</taxon>
    </lineage>
</organism>
<dbReference type="RefSeq" id="WP_173162424.1">
    <property type="nucleotide sequence ID" value="NZ_AP022871.1"/>
</dbReference>
<dbReference type="InterPro" id="IPR036388">
    <property type="entry name" value="WH-like_DNA-bd_sf"/>
</dbReference>
<dbReference type="PANTHER" id="PTHR33221:SF5">
    <property type="entry name" value="HTH-TYPE TRANSCRIPTIONAL REGULATOR ISCR"/>
    <property type="match status" value="1"/>
</dbReference>
<dbReference type="Gene3D" id="1.10.10.10">
    <property type="entry name" value="Winged helix-like DNA-binding domain superfamily/Winged helix DNA-binding domain"/>
    <property type="match status" value="1"/>
</dbReference>
<dbReference type="NCBIfam" id="TIGR00738">
    <property type="entry name" value="rrf2_super"/>
    <property type="match status" value="1"/>
</dbReference>
<protein>
    <submittedName>
        <fullName evidence="2">Rrf2 family transcriptional regulator</fullName>
    </submittedName>
</protein>
<keyword evidence="3" id="KW-1185">Reference proteome</keyword>
<dbReference type="KEGG" id="psuu:Psuf_075340"/>
<dbReference type="SUPFAM" id="SSF46785">
    <property type="entry name" value="Winged helix' DNA-binding domain"/>
    <property type="match status" value="1"/>
</dbReference>
<reference evidence="2 3" key="1">
    <citation type="submission" date="2020-03" db="EMBL/GenBank/DDBJ databases">
        <title>Whole genome shotgun sequence of Phytohabitans suffuscus NBRC 105367.</title>
        <authorList>
            <person name="Komaki H."/>
            <person name="Tamura T."/>
        </authorList>
    </citation>
    <scope>NUCLEOTIDE SEQUENCE [LARGE SCALE GENOMIC DNA]</scope>
    <source>
        <strain evidence="2 3">NBRC 105367</strain>
    </source>
</reference>
<evidence type="ECO:0000313" key="2">
    <source>
        <dbReference type="EMBL" id="BCB90221.1"/>
    </source>
</evidence>
<dbReference type="PROSITE" id="PS01332">
    <property type="entry name" value="HTH_RRF2_1"/>
    <property type="match status" value="1"/>
</dbReference>
<name>A0A6F8YWJ4_9ACTN</name>